<keyword evidence="4 7" id="KW-0812">Transmembrane</keyword>
<feature type="transmembrane region" description="Helical" evidence="7">
    <location>
        <begin position="665"/>
        <end position="686"/>
    </location>
</feature>
<protein>
    <submittedName>
        <fullName evidence="9">Membrane protein</fullName>
    </submittedName>
</protein>
<dbReference type="InterPro" id="IPR004869">
    <property type="entry name" value="MMPL_dom"/>
</dbReference>
<evidence type="ECO:0000256" key="7">
    <source>
        <dbReference type="SAM" id="Phobius"/>
    </source>
</evidence>
<keyword evidence="6 7" id="KW-0472">Membrane</keyword>
<comment type="caution">
    <text evidence="9">The sequence shown here is derived from an EMBL/GenBank/DDBJ whole genome shotgun (WGS) entry which is preliminary data.</text>
</comment>
<dbReference type="GO" id="GO:0005886">
    <property type="term" value="C:plasma membrane"/>
    <property type="evidence" value="ECO:0007669"/>
    <property type="project" value="UniProtKB-SubCell"/>
</dbReference>
<feature type="transmembrane region" description="Helical" evidence="7">
    <location>
        <begin position="333"/>
        <end position="356"/>
    </location>
</feature>
<comment type="similarity">
    <text evidence="2">Belongs to the resistance-nodulation-cell division (RND) (TC 2.A.6) family. MmpL subfamily.</text>
</comment>
<comment type="subcellular location">
    <subcellularLocation>
        <location evidence="1">Cell membrane</location>
        <topology evidence="1">Multi-pass membrane protein</topology>
    </subcellularLocation>
</comment>
<dbReference type="Pfam" id="PF03176">
    <property type="entry name" value="MMPL"/>
    <property type="match status" value="2"/>
</dbReference>
<dbReference type="PROSITE" id="PS50156">
    <property type="entry name" value="SSD"/>
    <property type="match status" value="2"/>
</dbReference>
<feature type="transmembrane region" description="Helical" evidence="7">
    <location>
        <begin position="692"/>
        <end position="711"/>
    </location>
</feature>
<feature type="transmembrane region" description="Helical" evidence="7">
    <location>
        <begin position="256"/>
        <end position="276"/>
    </location>
</feature>
<feature type="transmembrane region" description="Helical" evidence="7">
    <location>
        <begin position="586"/>
        <end position="607"/>
    </location>
</feature>
<feature type="transmembrane region" description="Helical" evidence="7">
    <location>
        <begin position="199"/>
        <end position="217"/>
    </location>
</feature>
<dbReference type="InterPro" id="IPR050545">
    <property type="entry name" value="Mycobact_MmpL"/>
</dbReference>
<evidence type="ECO:0000313" key="10">
    <source>
        <dbReference type="Proteomes" id="UP000030403"/>
    </source>
</evidence>
<feature type="transmembrane region" description="Helical" evidence="7">
    <location>
        <begin position="403"/>
        <end position="421"/>
    </location>
</feature>
<gene>
    <name evidence="9" type="ORF">N783_14160</name>
</gene>
<evidence type="ECO:0000256" key="6">
    <source>
        <dbReference type="ARBA" id="ARBA00023136"/>
    </source>
</evidence>
<evidence type="ECO:0000256" key="3">
    <source>
        <dbReference type="ARBA" id="ARBA00022475"/>
    </source>
</evidence>
<evidence type="ECO:0000256" key="5">
    <source>
        <dbReference type="ARBA" id="ARBA00022989"/>
    </source>
</evidence>
<feature type="transmembrane region" description="Helical" evidence="7">
    <location>
        <begin position="297"/>
        <end position="321"/>
    </location>
</feature>
<keyword evidence="3" id="KW-1003">Cell membrane</keyword>
<feature type="transmembrane region" description="Helical" evidence="7">
    <location>
        <begin position="619"/>
        <end position="644"/>
    </location>
</feature>
<dbReference type="STRING" id="1385511.GCA_000425225_00032"/>
<dbReference type="AlphaFoldDB" id="A0A0A5G0R9"/>
<evidence type="ECO:0000256" key="4">
    <source>
        <dbReference type="ARBA" id="ARBA00022692"/>
    </source>
</evidence>
<feature type="transmembrane region" description="Helical" evidence="7">
    <location>
        <begin position="562"/>
        <end position="579"/>
    </location>
</feature>
<feature type="transmembrane region" description="Helical" evidence="7">
    <location>
        <begin position="21"/>
        <end position="38"/>
    </location>
</feature>
<accession>A0A0A5G0R9</accession>
<dbReference type="EMBL" id="AVPF01000038">
    <property type="protein sequence ID" value="KGX85634.1"/>
    <property type="molecule type" value="Genomic_DNA"/>
</dbReference>
<keyword evidence="5 7" id="KW-1133">Transmembrane helix</keyword>
<reference evidence="9 10" key="1">
    <citation type="submission" date="2013-08" db="EMBL/GenBank/DDBJ databases">
        <authorList>
            <person name="Huang J."/>
            <person name="Wang G."/>
        </authorList>
    </citation>
    <scope>NUCLEOTIDE SEQUENCE [LARGE SCALE GENOMIC DNA]</scope>
    <source>
        <strain evidence="9 10">BH030004</strain>
    </source>
</reference>
<feature type="transmembrane region" description="Helical" evidence="7">
    <location>
        <begin position="224"/>
        <end position="244"/>
    </location>
</feature>
<feature type="domain" description="SSD" evidence="8">
    <location>
        <begin position="240"/>
        <end position="354"/>
    </location>
</feature>
<evidence type="ECO:0000256" key="2">
    <source>
        <dbReference type="ARBA" id="ARBA00010157"/>
    </source>
</evidence>
<dbReference type="eggNOG" id="COG2409">
    <property type="taxonomic scope" value="Bacteria"/>
</dbReference>
<name>A0A0A5G0R9_9BACI</name>
<feature type="domain" description="SSD" evidence="8">
    <location>
        <begin position="589"/>
        <end position="717"/>
    </location>
</feature>
<evidence type="ECO:0000259" key="8">
    <source>
        <dbReference type="PROSITE" id="PS50156"/>
    </source>
</evidence>
<dbReference type="InterPro" id="IPR001036">
    <property type="entry name" value="Acrflvin-R"/>
</dbReference>
<sequence length="740" mass="80700">MNVLNKLGEIVAGAKTRWITIVIWILLVGVVSTIWPQVNDEETNSKNLLPDEAMSNEAAKLAEEEFPNESGVPLLLVWYQEEGLKEADIKKIQSVFQELESNPVEHQSKVPSFAKIPIPALMESASADGKALTTPVFFKEEASTEELQKSLDNLKEMITEKVGENPFETDLSEDSLHVRMTGPVGIQTDATELFSQADLTLLLATVLLVLVLLIVLYRSPILAVVPLIGVGFAYGLISPMLGFMASNGWIVVDSQAISIMTVLLFGAGTDYCLFLVSRYRDELQLEPNKYKALHLAIANSGGAILMSAATTALGLLTLSLAQYASYDRFAVPFSLAIVMMALAVVTILPALLAVLGRTAFFPFIPRTDKMVEELEKKKGKRVRKGNTRSRFSKAAGRLVTEKPVPIIVVTLIILGGLAALVPRIDYSYGVLGSFPEDMPSREGFTIISEHYPPGEIAPTNVIIDSEGAEVDVKAQLSDLDFVENVSKPREGEDNKDMLQYVVTLSLNPYEEEAIAKVPTLKETAEEALADAGVENASDQVWIGGETAKLYDTENITSRDQQLIIPVVLLIIATLLLIYLRSIVAMAYLLITVVLSFFSALGLGWLIIHYGLGAEAMQGLIPLYAFVFLVALGGDYNIFMISSIWKNRKHMPLKQAIAEGVGETSSVITSAGLILAGTFLVLAVMPIQVLVQFGIVTAIGVLLDTFVVRPLLVPAITTVLGKYAFWPGELWKKQDGEKDHS</sequence>
<dbReference type="RefSeq" id="WP_027445127.1">
    <property type="nucleotide sequence ID" value="NZ_AULJ01000001.1"/>
</dbReference>
<dbReference type="PRINTS" id="PR00702">
    <property type="entry name" value="ACRIFLAVINRP"/>
</dbReference>
<dbReference type="Gene3D" id="1.20.1640.10">
    <property type="entry name" value="Multidrug efflux transporter AcrB transmembrane domain"/>
    <property type="match status" value="2"/>
</dbReference>
<dbReference type="SUPFAM" id="SSF82866">
    <property type="entry name" value="Multidrug efflux transporter AcrB transmembrane domain"/>
    <property type="match status" value="2"/>
</dbReference>
<proteinExistence type="inferred from homology"/>
<dbReference type="Proteomes" id="UP000030403">
    <property type="component" value="Unassembled WGS sequence"/>
</dbReference>
<dbReference type="PANTHER" id="PTHR33406">
    <property type="entry name" value="MEMBRANE PROTEIN MJ1562-RELATED"/>
    <property type="match status" value="1"/>
</dbReference>
<dbReference type="InterPro" id="IPR000731">
    <property type="entry name" value="SSD"/>
</dbReference>
<keyword evidence="10" id="KW-1185">Reference proteome</keyword>
<dbReference type="OrthoDB" id="9782006at2"/>
<evidence type="ECO:0000256" key="1">
    <source>
        <dbReference type="ARBA" id="ARBA00004651"/>
    </source>
</evidence>
<organism evidence="9 10">
    <name type="scientific">Pontibacillus marinus BH030004 = DSM 16465</name>
    <dbReference type="NCBI Taxonomy" id="1385511"/>
    <lineage>
        <taxon>Bacteria</taxon>
        <taxon>Bacillati</taxon>
        <taxon>Bacillota</taxon>
        <taxon>Bacilli</taxon>
        <taxon>Bacillales</taxon>
        <taxon>Bacillaceae</taxon>
        <taxon>Pontibacillus</taxon>
    </lineage>
</organism>
<evidence type="ECO:0000313" key="9">
    <source>
        <dbReference type="EMBL" id="KGX85634.1"/>
    </source>
</evidence>
<dbReference type="PANTHER" id="PTHR33406:SF6">
    <property type="entry name" value="MEMBRANE PROTEIN YDGH-RELATED"/>
    <property type="match status" value="1"/>
</dbReference>
<dbReference type="GO" id="GO:0022857">
    <property type="term" value="F:transmembrane transporter activity"/>
    <property type="evidence" value="ECO:0007669"/>
    <property type="project" value="InterPro"/>
</dbReference>